<dbReference type="InterPro" id="IPR015421">
    <property type="entry name" value="PyrdxlP-dep_Trfase_major"/>
</dbReference>
<keyword evidence="3" id="KW-0032">Aminotransferase</keyword>
<comment type="similarity">
    <text evidence="2 6">Belongs to the class-I pyridoxal-phosphate-dependent aminotransferase family.</text>
</comment>
<dbReference type="PANTHER" id="PTHR45744:SF2">
    <property type="entry name" value="TYROSINE AMINOTRANSFERASE"/>
    <property type="match status" value="1"/>
</dbReference>
<evidence type="ECO:0000256" key="4">
    <source>
        <dbReference type="ARBA" id="ARBA00022679"/>
    </source>
</evidence>
<organism evidence="9 10">
    <name type="scientific">Reticulomyxa filosa</name>
    <dbReference type="NCBI Taxonomy" id="46433"/>
    <lineage>
        <taxon>Eukaryota</taxon>
        <taxon>Sar</taxon>
        <taxon>Rhizaria</taxon>
        <taxon>Retaria</taxon>
        <taxon>Foraminifera</taxon>
        <taxon>Monothalamids</taxon>
        <taxon>Reticulomyxidae</taxon>
        <taxon>Reticulomyxa</taxon>
    </lineage>
</organism>
<dbReference type="EMBL" id="ASPP01001328">
    <property type="protein sequence ID" value="ETO35750.1"/>
    <property type="molecule type" value="Genomic_DNA"/>
</dbReference>
<feature type="domain" description="Aminotransferase class I/classII large" evidence="8">
    <location>
        <begin position="63"/>
        <end position="249"/>
    </location>
</feature>
<evidence type="ECO:0000313" key="10">
    <source>
        <dbReference type="Proteomes" id="UP000023152"/>
    </source>
</evidence>
<dbReference type="GO" id="GO:0004838">
    <property type="term" value="F:L-tyrosine-2-oxoglutarate transaminase activity"/>
    <property type="evidence" value="ECO:0007669"/>
    <property type="project" value="TreeGrafter"/>
</dbReference>
<dbReference type="Pfam" id="PF00155">
    <property type="entry name" value="Aminotran_1_2"/>
    <property type="match status" value="2"/>
</dbReference>
<dbReference type="Gene3D" id="3.40.640.10">
    <property type="entry name" value="Type I PLP-dependent aspartate aminotransferase-like (Major domain)"/>
    <property type="match status" value="1"/>
</dbReference>
<keyword evidence="7" id="KW-0812">Transmembrane</keyword>
<comment type="caution">
    <text evidence="9">The sequence shown here is derived from an EMBL/GenBank/DDBJ whole genome shotgun (WGS) entry which is preliminary data.</text>
</comment>
<dbReference type="InterPro" id="IPR015422">
    <property type="entry name" value="PyrdxlP-dep_Trfase_small"/>
</dbReference>
<dbReference type="OMA" id="CALDLCI"/>
<reference evidence="9 10" key="1">
    <citation type="journal article" date="2013" name="Curr. Biol.">
        <title>The Genome of the Foraminiferan Reticulomyxa filosa.</title>
        <authorList>
            <person name="Glockner G."/>
            <person name="Hulsmann N."/>
            <person name="Schleicher M."/>
            <person name="Noegel A.A."/>
            <person name="Eichinger L."/>
            <person name="Gallinger C."/>
            <person name="Pawlowski J."/>
            <person name="Sierra R."/>
            <person name="Euteneuer U."/>
            <person name="Pillet L."/>
            <person name="Moustafa A."/>
            <person name="Platzer M."/>
            <person name="Groth M."/>
            <person name="Szafranski K."/>
            <person name="Schliwa M."/>
        </authorList>
    </citation>
    <scope>NUCLEOTIDE SEQUENCE [LARGE SCALE GENOMIC DNA]</scope>
</reference>
<dbReference type="InterPro" id="IPR015424">
    <property type="entry name" value="PyrdxlP-dep_Trfase"/>
</dbReference>
<comment type="cofactor">
    <cofactor evidence="1 6">
        <name>pyridoxal 5'-phosphate</name>
        <dbReference type="ChEBI" id="CHEBI:597326"/>
    </cofactor>
</comment>
<dbReference type="OrthoDB" id="7042322at2759"/>
<dbReference type="SUPFAM" id="SSF53383">
    <property type="entry name" value="PLP-dependent transferases"/>
    <property type="match status" value="1"/>
</dbReference>
<evidence type="ECO:0000259" key="8">
    <source>
        <dbReference type="Pfam" id="PF00155"/>
    </source>
</evidence>
<keyword evidence="4" id="KW-0808">Transferase</keyword>
<dbReference type="AlphaFoldDB" id="X6PB25"/>
<evidence type="ECO:0000256" key="5">
    <source>
        <dbReference type="ARBA" id="ARBA00022898"/>
    </source>
</evidence>
<dbReference type="InterPro" id="IPR005958">
    <property type="entry name" value="TyrNic_aminoTrfase"/>
</dbReference>
<keyword evidence="7" id="KW-1133">Transmembrane helix</keyword>
<feature type="transmembrane region" description="Helical" evidence="7">
    <location>
        <begin position="251"/>
        <end position="268"/>
    </location>
</feature>
<evidence type="ECO:0000256" key="7">
    <source>
        <dbReference type="SAM" id="Phobius"/>
    </source>
</evidence>
<feature type="domain" description="Aminotransferase class I/classII large" evidence="8">
    <location>
        <begin position="283"/>
        <end position="395"/>
    </location>
</feature>
<dbReference type="InterPro" id="IPR004839">
    <property type="entry name" value="Aminotransferase_I/II_large"/>
</dbReference>
<accession>X6PB25</accession>
<dbReference type="GO" id="GO:0006572">
    <property type="term" value="P:L-tyrosine catabolic process"/>
    <property type="evidence" value="ECO:0007669"/>
    <property type="project" value="TreeGrafter"/>
</dbReference>
<evidence type="ECO:0000256" key="6">
    <source>
        <dbReference type="PIRNR" id="PIRNR000517"/>
    </source>
</evidence>
<name>X6PB25_RETFI</name>
<keyword evidence="5 6" id="KW-0663">Pyridoxal phosphate</keyword>
<dbReference type="PANTHER" id="PTHR45744">
    <property type="entry name" value="TYROSINE AMINOTRANSFERASE"/>
    <property type="match status" value="1"/>
</dbReference>
<sequence length="413" mass="46788">MKGNSERPWKISASEASVKTVNKIRQIVDKLDLNKVPKDKPFISKERRSKKKKKIGHYYFVTIGDPTKFPNLKPSPEVTKAVRAALESTQCNGYAPSFGVDEARIALAKQYSYPHVKVDKSDVFLGSGCSDAINMAFGALLDSGDNVLLPRPGFSFYETVCGRYDFECRFYNCLPDKGWNIDTKQLETLIDGRTKAILINNPSNPCGSILTRKNLEDVLQVAKKHRIPIIADEIYDGMVFGEIPFIKKRQAFVLQFSFFIYFFFWICNEKIKKLKGQRGIGPNSLIQAALPTILAETPKSFYKQLNDTLRTQANLFHELFEKIPELKPIKAHGAMYMMVGIETKKMHLKDDVEFANLLLREEGVLVLPGSIFGIPNYFRVVTCPPPDAIKEVAKRMDSFCKRHSSQRGNKAKL</sequence>
<dbReference type="PIRSF" id="PIRSF000517">
    <property type="entry name" value="Tyr_transaminase"/>
    <property type="match status" value="1"/>
</dbReference>
<protein>
    <recommendedName>
        <fullName evidence="8">Aminotransferase class I/classII large domain-containing protein</fullName>
    </recommendedName>
</protein>
<proteinExistence type="inferred from homology"/>
<dbReference type="Gene3D" id="3.90.1150.10">
    <property type="entry name" value="Aspartate Aminotransferase, domain 1"/>
    <property type="match status" value="2"/>
</dbReference>
<dbReference type="GO" id="GO:0030170">
    <property type="term" value="F:pyridoxal phosphate binding"/>
    <property type="evidence" value="ECO:0007669"/>
    <property type="project" value="InterPro"/>
</dbReference>
<evidence type="ECO:0000256" key="1">
    <source>
        <dbReference type="ARBA" id="ARBA00001933"/>
    </source>
</evidence>
<keyword evidence="10" id="KW-1185">Reference proteome</keyword>
<evidence type="ECO:0000256" key="2">
    <source>
        <dbReference type="ARBA" id="ARBA00007441"/>
    </source>
</evidence>
<dbReference type="Proteomes" id="UP000023152">
    <property type="component" value="Unassembled WGS sequence"/>
</dbReference>
<evidence type="ECO:0000256" key="3">
    <source>
        <dbReference type="ARBA" id="ARBA00022576"/>
    </source>
</evidence>
<dbReference type="CDD" id="cd00609">
    <property type="entry name" value="AAT_like"/>
    <property type="match status" value="1"/>
</dbReference>
<evidence type="ECO:0000313" key="9">
    <source>
        <dbReference type="EMBL" id="ETO35750.1"/>
    </source>
</evidence>
<keyword evidence="7" id="KW-0472">Membrane</keyword>
<gene>
    <name evidence="9" type="ORF">RFI_01313</name>
</gene>